<reference evidence="5 6" key="1">
    <citation type="submission" date="2020-02" db="EMBL/GenBank/DDBJ databases">
        <title>Aliifodinibius halophilus 2W32, complete genome.</title>
        <authorList>
            <person name="Li Y."/>
            <person name="Wu S."/>
        </authorList>
    </citation>
    <scope>NUCLEOTIDE SEQUENCE [LARGE SCALE GENOMIC DNA]</scope>
    <source>
        <strain evidence="5 6">2W32</strain>
    </source>
</reference>
<evidence type="ECO:0000256" key="2">
    <source>
        <dbReference type="ARBA" id="ARBA00022741"/>
    </source>
</evidence>
<name>A0A6M1TM28_9BACT</name>
<dbReference type="Gene3D" id="3.40.50.620">
    <property type="entry name" value="HUPs"/>
    <property type="match status" value="2"/>
</dbReference>
<dbReference type="Pfam" id="PF00582">
    <property type="entry name" value="Usp"/>
    <property type="match status" value="2"/>
</dbReference>
<dbReference type="PANTHER" id="PTHR46268">
    <property type="entry name" value="STRESS RESPONSE PROTEIN NHAX"/>
    <property type="match status" value="1"/>
</dbReference>
<proteinExistence type="inferred from homology"/>
<evidence type="ECO:0000256" key="1">
    <source>
        <dbReference type="ARBA" id="ARBA00008791"/>
    </source>
</evidence>
<dbReference type="PRINTS" id="PR01438">
    <property type="entry name" value="UNVRSLSTRESS"/>
</dbReference>
<gene>
    <name evidence="5" type="ORF">G3569_14120</name>
</gene>
<sequence>MKKINKILVPTDFSVNSVIAYQHAQQIAESFGAQIDLIHVIPTLKYFNDSISQLGAPISMDSDIYPKIQEQTSEKLTEQMQMNIAEEYRGELLRPIHRRASSKICEVANEGEYDLIIMASKGGHGTPLLRGSTTEKIIRHSQVPVFTVDDSLGIEGLGRILVPTDGSDISFSALPIALSLAEIYDAELTLFHAIELYGSPMQDVIGSPQQSDESNIYTALIDSLESYLADNDEVSINRHKDDFEDQLVISHGASNRSVHLKTVIDKGVSAHLAIEDYASENADMVVMTTHGHSGLAHFFLGSTTEKVSQHLSIPVLTVKPEKQKLNVREEV</sequence>
<evidence type="ECO:0000313" key="6">
    <source>
        <dbReference type="Proteomes" id="UP000479132"/>
    </source>
</evidence>
<dbReference type="GO" id="GO:0005524">
    <property type="term" value="F:ATP binding"/>
    <property type="evidence" value="ECO:0007669"/>
    <property type="project" value="UniProtKB-KW"/>
</dbReference>
<protein>
    <submittedName>
        <fullName evidence="5">Universal stress protein</fullName>
    </submittedName>
</protein>
<evidence type="ECO:0000313" key="5">
    <source>
        <dbReference type="EMBL" id="NGP89490.1"/>
    </source>
</evidence>
<dbReference type="RefSeq" id="WP_165270282.1">
    <property type="nucleotide sequence ID" value="NZ_JAALLS010000020.1"/>
</dbReference>
<dbReference type="InterPro" id="IPR006015">
    <property type="entry name" value="Universal_stress_UspA"/>
</dbReference>
<keyword evidence="6" id="KW-1185">Reference proteome</keyword>
<comment type="caution">
    <text evidence="5">The sequence shown here is derived from an EMBL/GenBank/DDBJ whole genome shotgun (WGS) entry which is preliminary data.</text>
</comment>
<dbReference type="CDD" id="cd00293">
    <property type="entry name" value="USP-like"/>
    <property type="match status" value="2"/>
</dbReference>
<evidence type="ECO:0000259" key="4">
    <source>
        <dbReference type="Pfam" id="PF00582"/>
    </source>
</evidence>
<dbReference type="InterPro" id="IPR014729">
    <property type="entry name" value="Rossmann-like_a/b/a_fold"/>
</dbReference>
<keyword evidence="2" id="KW-0547">Nucleotide-binding</keyword>
<comment type="similarity">
    <text evidence="1">Belongs to the universal stress protein A family.</text>
</comment>
<dbReference type="EMBL" id="JAALLS010000020">
    <property type="protein sequence ID" value="NGP89490.1"/>
    <property type="molecule type" value="Genomic_DNA"/>
</dbReference>
<organism evidence="5 6">
    <name type="scientific">Fodinibius halophilus</name>
    <dbReference type="NCBI Taxonomy" id="1736908"/>
    <lineage>
        <taxon>Bacteria</taxon>
        <taxon>Pseudomonadati</taxon>
        <taxon>Balneolota</taxon>
        <taxon>Balneolia</taxon>
        <taxon>Balneolales</taxon>
        <taxon>Balneolaceae</taxon>
        <taxon>Fodinibius</taxon>
    </lineage>
</organism>
<evidence type="ECO:0000256" key="3">
    <source>
        <dbReference type="ARBA" id="ARBA00022840"/>
    </source>
</evidence>
<keyword evidence="3" id="KW-0067">ATP-binding</keyword>
<feature type="domain" description="UspA" evidence="4">
    <location>
        <begin position="5"/>
        <end position="148"/>
    </location>
</feature>
<accession>A0A6M1TM28</accession>
<dbReference type="AlphaFoldDB" id="A0A6M1TM28"/>
<dbReference type="PANTHER" id="PTHR46268:SF27">
    <property type="entry name" value="UNIVERSAL STRESS PROTEIN RV2623"/>
    <property type="match status" value="1"/>
</dbReference>
<dbReference type="Proteomes" id="UP000479132">
    <property type="component" value="Unassembled WGS sequence"/>
</dbReference>
<dbReference type="SUPFAM" id="SSF52402">
    <property type="entry name" value="Adenine nucleotide alpha hydrolases-like"/>
    <property type="match status" value="2"/>
</dbReference>
<dbReference type="InterPro" id="IPR006016">
    <property type="entry name" value="UspA"/>
</dbReference>
<feature type="domain" description="UspA" evidence="4">
    <location>
        <begin position="159"/>
        <end position="319"/>
    </location>
</feature>